<keyword evidence="2 5" id="KW-0694">RNA-binding</keyword>
<dbReference type="Pfam" id="PF00238">
    <property type="entry name" value="Ribosomal_L14"/>
    <property type="match status" value="1"/>
</dbReference>
<dbReference type="PROSITE" id="PS00049">
    <property type="entry name" value="RIBOSOMAL_L14"/>
    <property type="match status" value="1"/>
</dbReference>
<dbReference type="FunFam" id="2.40.150.20:FF:000001">
    <property type="entry name" value="50S ribosomal protein L14"/>
    <property type="match status" value="1"/>
</dbReference>
<dbReference type="Proteomes" id="UP000440004">
    <property type="component" value="Unassembled WGS sequence"/>
</dbReference>
<keyword evidence="1 5" id="KW-0699">rRNA-binding</keyword>
<dbReference type="GO" id="GO:0022625">
    <property type="term" value="C:cytosolic large ribosomal subunit"/>
    <property type="evidence" value="ECO:0007669"/>
    <property type="project" value="TreeGrafter"/>
</dbReference>
<comment type="similarity">
    <text evidence="5 6">Belongs to the universal ribosomal protein uL14 family.</text>
</comment>
<organism evidence="8 9">
    <name type="scientific">Alkalibaculum sporogenes</name>
    <dbReference type="NCBI Taxonomy" id="2655001"/>
    <lineage>
        <taxon>Bacteria</taxon>
        <taxon>Bacillati</taxon>
        <taxon>Bacillota</taxon>
        <taxon>Clostridia</taxon>
        <taxon>Eubacteriales</taxon>
        <taxon>Eubacteriaceae</taxon>
        <taxon>Alkalibaculum</taxon>
    </lineage>
</organism>
<protein>
    <recommendedName>
        <fullName evidence="5">Large ribosomal subunit protein uL14</fullName>
    </recommendedName>
</protein>
<dbReference type="InterPro" id="IPR036853">
    <property type="entry name" value="Ribosomal_uL14_sf"/>
</dbReference>
<dbReference type="CDD" id="cd00337">
    <property type="entry name" value="Ribosomal_uL14"/>
    <property type="match status" value="1"/>
</dbReference>
<dbReference type="SUPFAM" id="SSF50193">
    <property type="entry name" value="Ribosomal protein L14"/>
    <property type="match status" value="1"/>
</dbReference>
<evidence type="ECO:0000313" key="8">
    <source>
        <dbReference type="EMBL" id="MPW25017.1"/>
    </source>
</evidence>
<dbReference type="RefSeq" id="WP_152802088.1">
    <property type="nucleotide sequence ID" value="NZ_WHNX01000005.1"/>
</dbReference>
<sequence>MIQQESRLKVADNTGAKELLCIRVLGGSGKRYARAGDIIVCSVKSATPGGVVKKGDVVKAVVVRTKKSNRRNDGSYIAFDQNAAVIIKDDKQPRGTRIFGPVARELREKKFMKILSLAPEVL</sequence>
<dbReference type="GO" id="GO:0003735">
    <property type="term" value="F:structural constituent of ribosome"/>
    <property type="evidence" value="ECO:0007669"/>
    <property type="project" value="InterPro"/>
</dbReference>
<name>A0A6A7K754_9FIRM</name>
<accession>A0A6A7K754</accession>
<reference evidence="8 9" key="1">
    <citation type="submission" date="2019-10" db="EMBL/GenBank/DDBJ databases">
        <title>Alkalibaculum tamaniensis sp.nov., a new alkaliphilic acetogen, isolated on methoxylated aromatics from a mud volcano.</title>
        <authorList>
            <person name="Khomyakova M.A."/>
            <person name="Merkel A.Y."/>
            <person name="Bonch-Osmolovskaya E.A."/>
            <person name="Slobodkin A.I."/>
        </authorList>
    </citation>
    <scope>NUCLEOTIDE SEQUENCE [LARGE SCALE GENOMIC DNA]</scope>
    <source>
        <strain evidence="8 9">M08DMB</strain>
    </source>
</reference>
<evidence type="ECO:0000256" key="3">
    <source>
        <dbReference type="ARBA" id="ARBA00022980"/>
    </source>
</evidence>
<evidence type="ECO:0000256" key="1">
    <source>
        <dbReference type="ARBA" id="ARBA00022730"/>
    </source>
</evidence>
<keyword evidence="4 5" id="KW-0687">Ribonucleoprotein</keyword>
<dbReference type="AlphaFoldDB" id="A0A6A7K754"/>
<evidence type="ECO:0000256" key="7">
    <source>
        <dbReference type="RuleBase" id="RU003950"/>
    </source>
</evidence>
<comment type="subunit">
    <text evidence="5">Part of the 50S ribosomal subunit. Forms a cluster with proteins L3 and L19. In the 70S ribosome, L14 and L19 interact and together make contacts with the 16S rRNA in bridges B5 and B8.</text>
</comment>
<gene>
    <name evidence="5 8" type="primary">rplN</name>
    <name evidence="8" type="ORF">GC105_04335</name>
</gene>
<dbReference type="PANTHER" id="PTHR11761">
    <property type="entry name" value="50S/60S RIBOSOMAL PROTEIN L14/L23"/>
    <property type="match status" value="1"/>
</dbReference>
<evidence type="ECO:0000313" key="9">
    <source>
        <dbReference type="Proteomes" id="UP000440004"/>
    </source>
</evidence>
<evidence type="ECO:0000256" key="5">
    <source>
        <dbReference type="HAMAP-Rule" id="MF_01367"/>
    </source>
</evidence>
<dbReference type="InterPro" id="IPR019972">
    <property type="entry name" value="Ribosomal_uL14_CS"/>
</dbReference>
<keyword evidence="3 5" id="KW-0689">Ribosomal protein</keyword>
<dbReference type="PANTHER" id="PTHR11761:SF3">
    <property type="entry name" value="LARGE RIBOSOMAL SUBUNIT PROTEIN UL14M"/>
    <property type="match status" value="1"/>
</dbReference>
<dbReference type="SMART" id="SM01374">
    <property type="entry name" value="Ribosomal_L14"/>
    <property type="match status" value="1"/>
</dbReference>
<comment type="caution">
    <text evidence="8">The sequence shown here is derived from an EMBL/GenBank/DDBJ whole genome shotgun (WGS) entry which is preliminary data.</text>
</comment>
<evidence type="ECO:0000256" key="6">
    <source>
        <dbReference type="RuleBase" id="RU003949"/>
    </source>
</evidence>
<comment type="function">
    <text evidence="5 7">Binds to 23S rRNA. Forms part of two intersubunit bridges in the 70S ribosome.</text>
</comment>
<keyword evidence="9" id="KW-1185">Reference proteome</keyword>
<dbReference type="GO" id="GO:0006412">
    <property type="term" value="P:translation"/>
    <property type="evidence" value="ECO:0007669"/>
    <property type="project" value="UniProtKB-UniRule"/>
</dbReference>
<dbReference type="InterPro" id="IPR005745">
    <property type="entry name" value="Ribosomal_uL14_bac-type"/>
</dbReference>
<evidence type="ECO:0000256" key="2">
    <source>
        <dbReference type="ARBA" id="ARBA00022884"/>
    </source>
</evidence>
<dbReference type="EMBL" id="WHNX01000005">
    <property type="protein sequence ID" value="MPW25017.1"/>
    <property type="molecule type" value="Genomic_DNA"/>
</dbReference>
<dbReference type="Gene3D" id="2.40.150.20">
    <property type="entry name" value="Ribosomal protein L14"/>
    <property type="match status" value="1"/>
</dbReference>
<dbReference type="NCBIfam" id="TIGR01067">
    <property type="entry name" value="rplN_bact"/>
    <property type="match status" value="1"/>
</dbReference>
<dbReference type="GO" id="GO:0070180">
    <property type="term" value="F:large ribosomal subunit rRNA binding"/>
    <property type="evidence" value="ECO:0007669"/>
    <property type="project" value="TreeGrafter"/>
</dbReference>
<dbReference type="InterPro" id="IPR000218">
    <property type="entry name" value="Ribosomal_uL14"/>
</dbReference>
<dbReference type="HAMAP" id="MF_01367">
    <property type="entry name" value="Ribosomal_uL14"/>
    <property type="match status" value="1"/>
</dbReference>
<proteinExistence type="inferred from homology"/>
<evidence type="ECO:0000256" key="4">
    <source>
        <dbReference type="ARBA" id="ARBA00023274"/>
    </source>
</evidence>